<evidence type="ECO:0000256" key="5">
    <source>
        <dbReference type="ARBA" id="ARBA00023125"/>
    </source>
</evidence>
<accession>A0A6A0HAZ8</accession>
<comment type="similarity">
    <text evidence="2">Belongs to the SNAPC3/SRD2 family.</text>
</comment>
<dbReference type="GO" id="GO:0001006">
    <property type="term" value="F:RNA polymerase III type 3 promoter sequence-specific DNA binding"/>
    <property type="evidence" value="ECO:0007669"/>
    <property type="project" value="TreeGrafter"/>
</dbReference>
<keyword evidence="7" id="KW-0539">Nucleus</keyword>
<dbReference type="GO" id="GO:0019185">
    <property type="term" value="C:snRNA-activating protein complex"/>
    <property type="evidence" value="ECO:0007669"/>
    <property type="project" value="TreeGrafter"/>
</dbReference>
<comment type="function">
    <text evidence="8">Part of the SNAPc complex required for the transcription of both RNA polymerase II and III small-nuclear RNA genes. Binds to the proximal sequence element (PSE), a non-TATA-box basal promoter element common to these 2 types of genes. Recruits TBP and BRF2 to the U6 snRNA TATA box.</text>
</comment>
<feature type="region of interest" description="Disordered" evidence="11">
    <location>
        <begin position="388"/>
        <end position="441"/>
    </location>
</feature>
<dbReference type="GO" id="GO:0000978">
    <property type="term" value="F:RNA polymerase II cis-regulatory region sequence-specific DNA binding"/>
    <property type="evidence" value="ECO:0007669"/>
    <property type="project" value="TreeGrafter"/>
</dbReference>
<keyword evidence="6" id="KW-0804">Transcription</keyword>
<evidence type="ECO:0000256" key="7">
    <source>
        <dbReference type="ARBA" id="ARBA00023242"/>
    </source>
</evidence>
<feature type="compositionally biased region" description="Acidic residues" evidence="11">
    <location>
        <begin position="425"/>
        <end position="441"/>
    </location>
</feature>
<dbReference type="PANTHER" id="PTHR13421">
    <property type="entry name" value="SNRNA-ACTIVATING PROTEIN COMPLEX SUBUNIT 3"/>
    <property type="match status" value="1"/>
</dbReference>
<sequence>MSEGGKVGWEEACRSFFSEQVNPDDDLSCEAPAARPSIESLYNLEEMERDCGIDLLTVPNELPSNDRLDDATSIDGQKPTNWFSGSFCDGVIPEGGANRLLTLYHQTSELNKRISIGDYANLRYRTLKYFTTFRLPQEINDAPMSSDFLEDAIINVRVQRPFFKRLHYRKACKFPAHSQELLLHSSQMLTSLRDAIECVNDFAVHENMASNPSVAAALRGKKSKEKYPSGMFYINGTFYVDMRYPGCKDYSANLIKWAARFPEIGELKTASMEKTKLNELKLRLGYPYLYLHQGSCEHLITFTDIRLQEKTDVPDVSKYPLVRGHASKLSVRWVVIGYSQLSDPRSHLCDPCLHAFCYDSQGKPKDSFTLYAFYDEGSMQLAKVMTLDDNDEDNDNDGENDDDGYQEHITKVEVEDPDVPAVSGEDMEESDNDEMLPDINN</sequence>
<evidence type="ECO:0000256" key="10">
    <source>
        <dbReference type="ARBA" id="ARBA00029606"/>
    </source>
</evidence>
<evidence type="ECO:0000256" key="4">
    <source>
        <dbReference type="ARBA" id="ARBA00023015"/>
    </source>
</evidence>
<evidence type="ECO:0000256" key="9">
    <source>
        <dbReference type="ARBA" id="ARBA00025958"/>
    </source>
</evidence>
<keyword evidence="4" id="KW-0805">Transcription regulation</keyword>
<dbReference type="EMBL" id="JQDR03002735">
    <property type="protein sequence ID" value="KAA0202936.1"/>
    <property type="molecule type" value="Genomic_DNA"/>
</dbReference>
<dbReference type="OrthoDB" id="46583at2759"/>
<dbReference type="GO" id="GO:0042796">
    <property type="term" value="P:snRNA transcription by RNA polymerase III"/>
    <property type="evidence" value="ECO:0007669"/>
    <property type="project" value="TreeGrafter"/>
</dbReference>
<name>A0A6A0HAZ8_HYAAZ</name>
<dbReference type="AlphaFoldDB" id="A0A6A0HAZ8"/>
<keyword evidence="5" id="KW-0238">DNA-binding</keyword>
<evidence type="ECO:0000256" key="2">
    <source>
        <dbReference type="ARBA" id="ARBA00010410"/>
    </source>
</evidence>
<organism evidence="12">
    <name type="scientific">Hyalella azteca</name>
    <name type="common">Amphipod</name>
    <dbReference type="NCBI Taxonomy" id="294128"/>
    <lineage>
        <taxon>Eukaryota</taxon>
        <taxon>Metazoa</taxon>
        <taxon>Ecdysozoa</taxon>
        <taxon>Arthropoda</taxon>
        <taxon>Crustacea</taxon>
        <taxon>Multicrustacea</taxon>
        <taxon>Malacostraca</taxon>
        <taxon>Eumalacostraca</taxon>
        <taxon>Peracarida</taxon>
        <taxon>Amphipoda</taxon>
        <taxon>Senticaudata</taxon>
        <taxon>Talitrida</taxon>
        <taxon>Talitroidea</taxon>
        <taxon>Hyalellidae</taxon>
        <taxon>Hyalella</taxon>
    </lineage>
</organism>
<feature type="compositionally biased region" description="Acidic residues" evidence="11">
    <location>
        <begin position="388"/>
        <end position="404"/>
    </location>
</feature>
<dbReference type="GO" id="GO:0005634">
    <property type="term" value="C:nucleus"/>
    <property type="evidence" value="ECO:0007669"/>
    <property type="project" value="UniProtKB-SubCell"/>
</dbReference>
<feature type="compositionally biased region" description="Basic and acidic residues" evidence="11">
    <location>
        <begin position="405"/>
        <end position="414"/>
    </location>
</feature>
<reference evidence="12" key="1">
    <citation type="submission" date="2014-08" db="EMBL/GenBank/DDBJ databases">
        <authorList>
            <person name="Murali S."/>
            <person name="Richards S."/>
            <person name="Bandaranaike D."/>
            <person name="Bellair M."/>
            <person name="Blankenburg K."/>
            <person name="Chao H."/>
            <person name="Dinh H."/>
            <person name="Doddapaneni H."/>
            <person name="Dugan-Rocha S."/>
            <person name="Elkadiri S."/>
            <person name="Gnanaolivu R."/>
            <person name="Hughes D."/>
            <person name="Lee S."/>
            <person name="Li M."/>
            <person name="Ming W."/>
            <person name="Munidasa M."/>
            <person name="Muniz J."/>
            <person name="Nguyen L."/>
            <person name="Osuji N."/>
            <person name="Pu L.-L."/>
            <person name="Puazo M."/>
            <person name="Skinner E."/>
            <person name="Qu C."/>
            <person name="Quiroz J."/>
            <person name="Raj R."/>
            <person name="Weissenberger G."/>
            <person name="Xin Y."/>
            <person name="Zou X."/>
            <person name="Han Y."/>
            <person name="Worley K."/>
            <person name="Muzny D."/>
            <person name="Gibbs R."/>
        </authorList>
    </citation>
    <scope>NUCLEOTIDE SEQUENCE</scope>
    <source>
        <strain evidence="12">HAZT.00-mixed</strain>
        <tissue evidence="12">Whole organism</tissue>
    </source>
</reference>
<dbReference type="GO" id="GO:0042795">
    <property type="term" value="P:snRNA transcription by RNA polymerase II"/>
    <property type="evidence" value="ECO:0007669"/>
    <property type="project" value="TreeGrafter"/>
</dbReference>
<dbReference type="PANTHER" id="PTHR13421:SF16">
    <property type="entry name" value="SNRNA-ACTIVATING PROTEIN COMPLEX SUBUNIT 3"/>
    <property type="match status" value="1"/>
</dbReference>
<reference evidence="12" key="3">
    <citation type="submission" date="2019-06" db="EMBL/GenBank/DDBJ databases">
        <authorList>
            <person name="Poynton C."/>
            <person name="Hasenbein S."/>
            <person name="Benoit J.B."/>
            <person name="Sepulveda M.S."/>
            <person name="Poelchau M.F."/>
            <person name="Murali S.C."/>
            <person name="Chen S."/>
            <person name="Glastad K.M."/>
            <person name="Werren J.H."/>
            <person name="Vineis J.H."/>
            <person name="Bowen J.L."/>
            <person name="Friedrich M."/>
            <person name="Jones J."/>
            <person name="Robertson H.M."/>
            <person name="Feyereisen R."/>
            <person name="Mechler-Hickson A."/>
            <person name="Mathers N."/>
            <person name="Lee C.E."/>
            <person name="Colbourne J.K."/>
            <person name="Biales A."/>
            <person name="Johnston J.S."/>
            <person name="Wellborn G.A."/>
            <person name="Rosendale A.J."/>
            <person name="Cridge A.G."/>
            <person name="Munoz-Torres M.C."/>
            <person name="Bain P.A."/>
            <person name="Manny A.R."/>
            <person name="Major K.M."/>
            <person name="Lambert F.N."/>
            <person name="Vulpe C.D."/>
            <person name="Tuck P."/>
            <person name="Blalock B.J."/>
            <person name="Lin Y.-Y."/>
            <person name="Smith M.E."/>
            <person name="Ochoa-Acuna H."/>
            <person name="Chen M.-J.M."/>
            <person name="Childers C.P."/>
            <person name="Qu J."/>
            <person name="Dugan S."/>
            <person name="Lee S.L."/>
            <person name="Chao H."/>
            <person name="Dinh H."/>
            <person name="Han Y."/>
            <person name="Doddapaneni H."/>
            <person name="Worley K.C."/>
            <person name="Muzny D.M."/>
            <person name="Gibbs R.A."/>
            <person name="Richards S."/>
        </authorList>
    </citation>
    <scope>NUCLEOTIDE SEQUENCE</scope>
    <source>
        <strain evidence="12">HAZT.00-mixed</strain>
        <tissue evidence="12">Whole organism</tissue>
    </source>
</reference>
<dbReference type="GO" id="GO:0003681">
    <property type="term" value="F:bent DNA binding"/>
    <property type="evidence" value="ECO:0007669"/>
    <property type="project" value="TreeGrafter"/>
</dbReference>
<comment type="caution">
    <text evidence="12">The sequence shown here is derived from an EMBL/GenBank/DDBJ whole genome shotgun (WGS) entry which is preliminary data.</text>
</comment>
<evidence type="ECO:0000256" key="6">
    <source>
        <dbReference type="ARBA" id="ARBA00023163"/>
    </source>
</evidence>
<evidence type="ECO:0000256" key="3">
    <source>
        <dbReference type="ARBA" id="ARBA00013634"/>
    </source>
</evidence>
<gene>
    <name evidence="12" type="ORF">HAZT_HAZT007897</name>
</gene>
<dbReference type="Proteomes" id="UP000711488">
    <property type="component" value="Unassembled WGS sequence"/>
</dbReference>
<dbReference type="GO" id="GO:0001046">
    <property type="term" value="F:core promoter sequence-specific DNA binding"/>
    <property type="evidence" value="ECO:0007669"/>
    <property type="project" value="TreeGrafter"/>
</dbReference>
<evidence type="ECO:0000256" key="1">
    <source>
        <dbReference type="ARBA" id="ARBA00004123"/>
    </source>
</evidence>
<evidence type="ECO:0000256" key="8">
    <source>
        <dbReference type="ARBA" id="ARBA00025193"/>
    </source>
</evidence>
<proteinExistence type="inferred from homology"/>
<reference evidence="12" key="2">
    <citation type="journal article" date="2018" name="Environ. Sci. Technol.">
        <title>The Toxicogenome of Hyalella azteca: A Model for Sediment Ecotoxicology and Evolutionary Toxicology.</title>
        <authorList>
            <person name="Poynton H.C."/>
            <person name="Hasenbein S."/>
            <person name="Benoit J.B."/>
            <person name="Sepulveda M.S."/>
            <person name="Poelchau M.F."/>
            <person name="Hughes D.S.T."/>
            <person name="Murali S.C."/>
            <person name="Chen S."/>
            <person name="Glastad K.M."/>
            <person name="Goodisman M.A.D."/>
            <person name="Werren J.H."/>
            <person name="Vineis J.H."/>
            <person name="Bowen J.L."/>
            <person name="Friedrich M."/>
            <person name="Jones J."/>
            <person name="Robertson H.M."/>
            <person name="Feyereisen R."/>
            <person name="Mechler-Hickson A."/>
            <person name="Mathers N."/>
            <person name="Lee C.E."/>
            <person name="Colbourne J.K."/>
            <person name="Biales A."/>
            <person name="Johnston J.S."/>
            <person name="Wellborn G.A."/>
            <person name="Rosendale A.J."/>
            <person name="Cridge A.G."/>
            <person name="Munoz-Torres M.C."/>
            <person name="Bain P.A."/>
            <person name="Manny A.R."/>
            <person name="Major K.M."/>
            <person name="Lambert F.N."/>
            <person name="Vulpe C.D."/>
            <person name="Tuck P."/>
            <person name="Blalock B.J."/>
            <person name="Lin Y.Y."/>
            <person name="Smith M.E."/>
            <person name="Ochoa-Acuna H."/>
            <person name="Chen M.M."/>
            <person name="Childers C.P."/>
            <person name="Qu J."/>
            <person name="Dugan S."/>
            <person name="Lee S.L."/>
            <person name="Chao H."/>
            <person name="Dinh H."/>
            <person name="Han Y."/>
            <person name="Doddapaneni H."/>
            <person name="Worley K.C."/>
            <person name="Muzny D.M."/>
            <person name="Gibbs R.A."/>
            <person name="Richards S."/>
        </authorList>
    </citation>
    <scope>NUCLEOTIDE SEQUENCE</scope>
    <source>
        <strain evidence="12">HAZT.00-mixed</strain>
        <tissue evidence="12">Whole organism</tissue>
    </source>
</reference>
<comment type="subunit">
    <text evidence="9">Part of the SNAPc complex composed of 5 subunits: SNAPC1, SNAPC2, SNAPC3, SNAPC4 and SNAPC5. SNAPC3 interacts with SNAPC1.</text>
</comment>
<dbReference type="Pfam" id="PF12251">
    <property type="entry name" value="SNAPC3"/>
    <property type="match status" value="1"/>
</dbReference>
<dbReference type="InterPro" id="IPR022042">
    <property type="entry name" value="snRNA-activating_su3"/>
</dbReference>
<evidence type="ECO:0000313" key="12">
    <source>
        <dbReference type="EMBL" id="KAA0202936.1"/>
    </source>
</evidence>
<comment type="subcellular location">
    <subcellularLocation>
        <location evidence="1">Nucleus</location>
    </subcellularLocation>
</comment>
<protein>
    <recommendedName>
        <fullName evidence="3">snRNA-activating protein complex subunit 3</fullName>
    </recommendedName>
    <alternativeName>
        <fullName evidence="10">Small nuclear RNA-activating complex polypeptide 3</fullName>
    </alternativeName>
</protein>
<evidence type="ECO:0000256" key="11">
    <source>
        <dbReference type="SAM" id="MobiDB-lite"/>
    </source>
</evidence>